<evidence type="ECO:0000256" key="10">
    <source>
        <dbReference type="ARBA" id="ARBA00023268"/>
    </source>
</evidence>
<dbReference type="GO" id="GO:0005829">
    <property type="term" value="C:cytosol"/>
    <property type="evidence" value="ECO:0007669"/>
    <property type="project" value="TreeGrafter"/>
</dbReference>
<keyword evidence="6 12" id="KW-0521">NADP</keyword>
<evidence type="ECO:0000256" key="3">
    <source>
        <dbReference type="ARBA" id="ARBA00022605"/>
    </source>
</evidence>
<dbReference type="GO" id="GO:0009086">
    <property type="term" value="P:methionine biosynthetic process"/>
    <property type="evidence" value="ECO:0007669"/>
    <property type="project" value="UniProtKB-KW"/>
</dbReference>
<dbReference type="InterPro" id="IPR046346">
    <property type="entry name" value="Aminoacid_DH-like_N_sf"/>
</dbReference>
<dbReference type="EC" id="1.5.1.5" evidence="12"/>
<dbReference type="RefSeq" id="WP_035682262.1">
    <property type="nucleotide sequence ID" value="NZ_JPRL01000001.1"/>
</dbReference>
<dbReference type="HAMAP" id="MF_01576">
    <property type="entry name" value="THF_DHG_CYH"/>
    <property type="match status" value="1"/>
</dbReference>
<dbReference type="SUPFAM" id="SSF51735">
    <property type="entry name" value="NAD(P)-binding Rossmann-fold domains"/>
    <property type="match status" value="1"/>
</dbReference>
<dbReference type="InterPro" id="IPR036291">
    <property type="entry name" value="NAD(P)-bd_dom_sf"/>
</dbReference>
<dbReference type="OrthoDB" id="9803580at2"/>
<feature type="binding site" evidence="12">
    <location>
        <position position="234"/>
    </location>
    <ligand>
        <name>NADP(+)</name>
        <dbReference type="ChEBI" id="CHEBI:58349"/>
    </ligand>
</feature>
<evidence type="ECO:0000256" key="6">
    <source>
        <dbReference type="ARBA" id="ARBA00022857"/>
    </source>
</evidence>
<feature type="domain" description="Tetrahydrofolate dehydrogenase/cyclohydrolase catalytic" evidence="13">
    <location>
        <begin position="4"/>
        <end position="119"/>
    </location>
</feature>
<protein>
    <recommendedName>
        <fullName evidence="12">Bifunctional protein FolD</fullName>
    </recommendedName>
    <domain>
        <recommendedName>
            <fullName evidence="12">Methylenetetrahydrofolate dehydrogenase</fullName>
            <ecNumber evidence="12">1.5.1.5</ecNumber>
        </recommendedName>
    </domain>
    <domain>
        <recommendedName>
            <fullName evidence="12">Methenyltetrahydrofolate cyclohydrolase</fullName>
            <ecNumber evidence="12">3.5.4.9</ecNumber>
        </recommendedName>
    </domain>
</protein>
<evidence type="ECO:0000313" key="15">
    <source>
        <dbReference type="EMBL" id="KFF05144.1"/>
    </source>
</evidence>
<comment type="caution">
    <text evidence="15">The sequence shown here is derived from an EMBL/GenBank/DDBJ whole genome shotgun (WGS) entry which is preliminary data.</text>
</comment>
<proteinExistence type="inferred from homology"/>
<gene>
    <name evidence="12" type="primary">folD</name>
    <name evidence="15" type="ORF">IW19_06180</name>
</gene>
<evidence type="ECO:0000256" key="8">
    <source>
        <dbReference type="ARBA" id="ARBA00023102"/>
    </source>
</evidence>
<sequence>MQLLDGKKTSEDIKNEIAAEVQAIKDAGGKVPHLAAVIVGTNGASLTYVGSKVKSCQQIGFDSTLVALPETITEEELLNKIKELNEDDNLDGFIVQLPLPKHINEEKILLAIDPNKDVDGFHPTNFGRMALEMETFIPATPFGIMQLLERYKVETAGKHTVVIGRSHIVGRPMSILMSRKGNPGDSTVTLTHSRTKNLAEFTKNADIIITALGVPEFLKGDMVKDGVVIIDVGITRVDDASNSKGYVIKGDVDFDEVSKKASFITPVPGGVGPMTIAMLLKNTLLARKMRSAKK</sequence>
<dbReference type="GO" id="GO:0000105">
    <property type="term" value="P:L-histidine biosynthetic process"/>
    <property type="evidence" value="ECO:0007669"/>
    <property type="project" value="UniProtKB-KW"/>
</dbReference>
<organism evidence="15 16">
    <name type="scientific">Flavobacterium reichenbachii</name>
    <dbReference type="NCBI Taxonomy" id="362418"/>
    <lineage>
        <taxon>Bacteria</taxon>
        <taxon>Pseudomonadati</taxon>
        <taxon>Bacteroidota</taxon>
        <taxon>Flavobacteriia</taxon>
        <taxon>Flavobacteriales</taxon>
        <taxon>Flavobacteriaceae</taxon>
        <taxon>Flavobacterium</taxon>
    </lineage>
</organism>
<keyword evidence="9 12" id="KW-0486">Methionine biosynthesis</keyword>
<dbReference type="FunFam" id="3.40.50.720:FF:000189">
    <property type="entry name" value="Bifunctional protein FolD"/>
    <property type="match status" value="1"/>
</dbReference>
<evidence type="ECO:0000313" key="16">
    <source>
        <dbReference type="Proteomes" id="UP000028715"/>
    </source>
</evidence>
<keyword evidence="4 12" id="KW-0658">Purine biosynthesis</keyword>
<dbReference type="Gene3D" id="3.40.50.720">
    <property type="entry name" value="NAD(P)-binding Rossmann-like Domain"/>
    <property type="match status" value="1"/>
</dbReference>
<keyword evidence="5 12" id="KW-0378">Hydrolase</keyword>
<keyword evidence="3 12" id="KW-0028">Amino-acid biosynthesis</keyword>
<dbReference type="Pfam" id="PF00763">
    <property type="entry name" value="THF_DHG_CYH"/>
    <property type="match status" value="1"/>
</dbReference>
<comment type="similarity">
    <text evidence="12">Belongs to the tetrahydrofolate dehydrogenase/cyclohydrolase family.</text>
</comment>
<evidence type="ECO:0000256" key="12">
    <source>
        <dbReference type="HAMAP-Rule" id="MF_01576"/>
    </source>
</evidence>
<dbReference type="PRINTS" id="PR00085">
    <property type="entry name" value="THFDHDRGNASE"/>
</dbReference>
<dbReference type="InterPro" id="IPR020631">
    <property type="entry name" value="THF_DH/CycHdrlase_NAD-bd_dom"/>
</dbReference>
<evidence type="ECO:0000259" key="14">
    <source>
        <dbReference type="Pfam" id="PF02882"/>
    </source>
</evidence>
<keyword evidence="10 12" id="KW-0511">Multifunctional enzyme</keyword>
<dbReference type="InterPro" id="IPR020867">
    <property type="entry name" value="THF_DH/CycHdrlase_CS"/>
</dbReference>
<dbReference type="GO" id="GO:0035999">
    <property type="term" value="P:tetrahydrofolate interconversion"/>
    <property type="evidence" value="ECO:0007669"/>
    <property type="project" value="UniProtKB-UniRule"/>
</dbReference>
<name>A0A085ZL30_9FLAO</name>
<dbReference type="STRING" id="362418.IW19_06180"/>
<dbReference type="SUPFAM" id="SSF53223">
    <property type="entry name" value="Aminoacid dehydrogenase-like, N-terminal domain"/>
    <property type="match status" value="1"/>
</dbReference>
<comment type="catalytic activity">
    <reaction evidence="11 12">
        <text>(6R)-5,10-methenyltetrahydrofolate + H2O = (6R)-10-formyltetrahydrofolate + H(+)</text>
        <dbReference type="Rhea" id="RHEA:23700"/>
        <dbReference type="ChEBI" id="CHEBI:15377"/>
        <dbReference type="ChEBI" id="CHEBI:15378"/>
        <dbReference type="ChEBI" id="CHEBI:57455"/>
        <dbReference type="ChEBI" id="CHEBI:195366"/>
        <dbReference type="EC" id="3.5.4.9"/>
    </reaction>
</comment>
<dbReference type="InterPro" id="IPR000672">
    <property type="entry name" value="THF_DH/CycHdrlase"/>
</dbReference>
<evidence type="ECO:0000256" key="11">
    <source>
        <dbReference type="ARBA" id="ARBA00036357"/>
    </source>
</evidence>
<evidence type="ECO:0000259" key="13">
    <source>
        <dbReference type="Pfam" id="PF00763"/>
    </source>
</evidence>
<feature type="domain" description="Tetrahydrofolate dehydrogenase/cyclohydrolase NAD(P)-binding" evidence="14">
    <location>
        <begin position="138"/>
        <end position="289"/>
    </location>
</feature>
<feature type="binding site" evidence="12">
    <location>
        <begin position="164"/>
        <end position="166"/>
    </location>
    <ligand>
        <name>NADP(+)</name>
        <dbReference type="ChEBI" id="CHEBI:58349"/>
    </ligand>
</feature>
<dbReference type="Pfam" id="PF02882">
    <property type="entry name" value="THF_DHG_CYH_C"/>
    <property type="match status" value="1"/>
</dbReference>
<dbReference type="PANTHER" id="PTHR48099:SF5">
    <property type="entry name" value="C-1-TETRAHYDROFOLATE SYNTHASE, CYTOPLASMIC"/>
    <property type="match status" value="1"/>
</dbReference>
<keyword evidence="7 12" id="KW-0560">Oxidoreductase</keyword>
<dbReference type="EC" id="3.5.4.9" evidence="12"/>
<dbReference type="PANTHER" id="PTHR48099">
    <property type="entry name" value="C-1-TETRAHYDROFOLATE SYNTHASE, CYTOPLASMIC-RELATED"/>
    <property type="match status" value="1"/>
</dbReference>
<comment type="catalytic activity">
    <reaction evidence="12">
        <text>(6R)-5,10-methylene-5,6,7,8-tetrahydrofolate + NADP(+) = (6R)-5,10-methenyltetrahydrofolate + NADPH</text>
        <dbReference type="Rhea" id="RHEA:22812"/>
        <dbReference type="ChEBI" id="CHEBI:15636"/>
        <dbReference type="ChEBI" id="CHEBI:57455"/>
        <dbReference type="ChEBI" id="CHEBI:57783"/>
        <dbReference type="ChEBI" id="CHEBI:58349"/>
        <dbReference type="EC" id="1.5.1.5"/>
    </reaction>
</comment>
<keyword evidence="16" id="KW-1185">Reference proteome</keyword>
<dbReference type="FunFam" id="3.40.50.10860:FF:000001">
    <property type="entry name" value="Bifunctional protein FolD"/>
    <property type="match status" value="1"/>
</dbReference>
<evidence type="ECO:0000256" key="9">
    <source>
        <dbReference type="ARBA" id="ARBA00023167"/>
    </source>
</evidence>
<dbReference type="Proteomes" id="UP000028715">
    <property type="component" value="Unassembled WGS sequence"/>
</dbReference>
<dbReference type="PROSITE" id="PS00767">
    <property type="entry name" value="THF_DHG_CYH_2"/>
    <property type="match status" value="1"/>
</dbReference>
<keyword evidence="2 12" id="KW-0554">One-carbon metabolism</keyword>
<dbReference type="eggNOG" id="COG0190">
    <property type="taxonomic scope" value="Bacteria"/>
</dbReference>
<dbReference type="InterPro" id="IPR020630">
    <property type="entry name" value="THF_DH/CycHdrlase_cat_dom"/>
</dbReference>
<evidence type="ECO:0000256" key="4">
    <source>
        <dbReference type="ARBA" id="ARBA00022755"/>
    </source>
</evidence>
<dbReference type="PROSITE" id="PS00766">
    <property type="entry name" value="THF_DHG_CYH_1"/>
    <property type="match status" value="1"/>
</dbReference>
<evidence type="ECO:0000256" key="5">
    <source>
        <dbReference type="ARBA" id="ARBA00022801"/>
    </source>
</evidence>
<dbReference type="UniPathway" id="UPA00193"/>
<dbReference type="EMBL" id="JPRL01000001">
    <property type="protein sequence ID" value="KFF05144.1"/>
    <property type="molecule type" value="Genomic_DNA"/>
</dbReference>
<evidence type="ECO:0000256" key="1">
    <source>
        <dbReference type="ARBA" id="ARBA00004777"/>
    </source>
</evidence>
<keyword evidence="8 12" id="KW-0368">Histidine biosynthesis</keyword>
<dbReference type="Gene3D" id="3.40.50.10860">
    <property type="entry name" value="Leucine Dehydrogenase, chain A, domain 1"/>
    <property type="match status" value="1"/>
</dbReference>
<dbReference type="GO" id="GO:0004477">
    <property type="term" value="F:methenyltetrahydrofolate cyclohydrolase activity"/>
    <property type="evidence" value="ECO:0007669"/>
    <property type="project" value="UniProtKB-UniRule"/>
</dbReference>
<comment type="function">
    <text evidence="12">Catalyzes the oxidation of 5,10-methylenetetrahydrofolate to 5,10-methenyltetrahydrofolate and then the hydrolysis of 5,10-methenyltetrahydrofolate to 10-formyltetrahydrofolate.</text>
</comment>
<dbReference type="GO" id="GO:0004488">
    <property type="term" value="F:methylenetetrahydrofolate dehydrogenase (NADP+) activity"/>
    <property type="evidence" value="ECO:0007669"/>
    <property type="project" value="UniProtKB-UniRule"/>
</dbReference>
<dbReference type="GO" id="GO:0006164">
    <property type="term" value="P:purine nucleotide biosynthetic process"/>
    <property type="evidence" value="ECO:0007669"/>
    <property type="project" value="UniProtKB-KW"/>
</dbReference>
<comment type="caution">
    <text evidence="12">Lacks conserved residue(s) required for the propagation of feature annotation.</text>
</comment>
<comment type="subunit">
    <text evidence="12">Homodimer.</text>
</comment>
<dbReference type="CDD" id="cd01080">
    <property type="entry name" value="NAD_bind_m-THF_DH_Cyclohyd"/>
    <property type="match status" value="1"/>
</dbReference>
<accession>A0A085ZL30</accession>
<dbReference type="AlphaFoldDB" id="A0A085ZL30"/>
<reference evidence="15 16" key="1">
    <citation type="submission" date="2014-07" db="EMBL/GenBank/DDBJ databases">
        <title>Genome of Flavobacterium reichenbachii LMG 25512.</title>
        <authorList>
            <person name="Stropko S.J."/>
            <person name="Pipes S.E."/>
            <person name="Newman J.D."/>
        </authorList>
    </citation>
    <scope>NUCLEOTIDE SEQUENCE [LARGE SCALE GENOMIC DNA]</scope>
    <source>
        <strain evidence="15 16">LMG 25512</strain>
    </source>
</reference>
<evidence type="ECO:0000256" key="7">
    <source>
        <dbReference type="ARBA" id="ARBA00023002"/>
    </source>
</evidence>
<evidence type="ECO:0000256" key="2">
    <source>
        <dbReference type="ARBA" id="ARBA00022563"/>
    </source>
</evidence>
<comment type="pathway">
    <text evidence="1 12">One-carbon metabolism; tetrahydrofolate interconversion.</text>
</comment>